<keyword evidence="7" id="KW-0812">Transmembrane</keyword>
<reference evidence="9 10" key="1">
    <citation type="journal article" date="2023" name="Plants (Basel)">
        <title>Bridging the Gap: Combining Genomics and Transcriptomics Approaches to Understand Stylosanthes scabra, an Orphan Legume from the Brazilian Caatinga.</title>
        <authorList>
            <person name="Ferreira-Neto J.R.C."/>
            <person name="da Silva M.D."/>
            <person name="Binneck E."/>
            <person name="de Melo N.F."/>
            <person name="da Silva R.H."/>
            <person name="de Melo A.L.T.M."/>
            <person name="Pandolfi V."/>
            <person name="Bustamante F.O."/>
            <person name="Brasileiro-Vidal A.C."/>
            <person name="Benko-Iseppon A.M."/>
        </authorList>
    </citation>
    <scope>NUCLEOTIDE SEQUENCE [LARGE SCALE GENOMIC DNA]</scope>
    <source>
        <tissue evidence="9">Leaves</tissue>
    </source>
</reference>
<feature type="region of interest" description="Disordered" evidence="6">
    <location>
        <begin position="1"/>
        <end position="33"/>
    </location>
</feature>
<feature type="domain" description="GRF-type" evidence="8">
    <location>
        <begin position="41"/>
        <end position="84"/>
    </location>
</feature>
<keyword evidence="1" id="KW-0479">Metal-binding</keyword>
<feature type="coiled-coil region" evidence="5">
    <location>
        <begin position="96"/>
        <end position="123"/>
    </location>
</feature>
<evidence type="ECO:0000256" key="2">
    <source>
        <dbReference type="ARBA" id="ARBA00022771"/>
    </source>
</evidence>
<feature type="compositionally biased region" description="Low complexity" evidence="6">
    <location>
        <begin position="1"/>
        <end position="23"/>
    </location>
</feature>
<evidence type="ECO:0000256" key="7">
    <source>
        <dbReference type="SAM" id="Phobius"/>
    </source>
</evidence>
<feature type="transmembrane region" description="Helical" evidence="7">
    <location>
        <begin position="130"/>
        <end position="152"/>
    </location>
</feature>
<dbReference type="InterPro" id="IPR010666">
    <property type="entry name" value="Znf_GRF"/>
</dbReference>
<evidence type="ECO:0000313" key="9">
    <source>
        <dbReference type="EMBL" id="MED6165366.1"/>
    </source>
</evidence>
<dbReference type="Proteomes" id="UP001341840">
    <property type="component" value="Unassembled WGS sequence"/>
</dbReference>
<keyword evidence="7" id="KW-0472">Membrane</keyword>
<accession>A0ABU6UW65</accession>
<evidence type="ECO:0000256" key="6">
    <source>
        <dbReference type="SAM" id="MobiDB-lite"/>
    </source>
</evidence>
<dbReference type="PANTHER" id="PTHR33248">
    <property type="entry name" value="ZINC ION-BINDING PROTEIN"/>
    <property type="match status" value="1"/>
</dbReference>
<dbReference type="PROSITE" id="PS51999">
    <property type="entry name" value="ZF_GRF"/>
    <property type="match status" value="1"/>
</dbReference>
<evidence type="ECO:0000259" key="8">
    <source>
        <dbReference type="PROSITE" id="PS51999"/>
    </source>
</evidence>
<keyword evidence="2 4" id="KW-0863">Zinc-finger</keyword>
<evidence type="ECO:0000313" key="10">
    <source>
        <dbReference type="Proteomes" id="UP001341840"/>
    </source>
</evidence>
<comment type="caution">
    <text evidence="9">The sequence shown here is derived from an EMBL/GenBank/DDBJ whole genome shotgun (WGS) entry which is preliminary data.</text>
</comment>
<gene>
    <name evidence="9" type="ORF">PIB30_098900</name>
</gene>
<dbReference type="EMBL" id="JASCZI010123412">
    <property type="protein sequence ID" value="MED6165366.1"/>
    <property type="molecule type" value="Genomic_DNA"/>
</dbReference>
<keyword evidence="10" id="KW-1185">Reference proteome</keyword>
<keyword evidence="3" id="KW-0862">Zinc</keyword>
<evidence type="ECO:0000256" key="5">
    <source>
        <dbReference type="SAM" id="Coils"/>
    </source>
</evidence>
<organism evidence="9 10">
    <name type="scientific">Stylosanthes scabra</name>
    <dbReference type="NCBI Taxonomy" id="79078"/>
    <lineage>
        <taxon>Eukaryota</taxon>
        <taxon>Viridiplantae</taxon>
        <taxon>Streptophyta</taxon>
        <taxon>Embryophyta</taxon>
        <taxon>Tracheophyta</taxon>
        <taxon>Spermatophyta</taxon>
        <taxon>Magnoliopsida</taxon>
        <taxon>eudicotyledons</taxon>
        <taxon>Gunneridae</taxon>
        <taxon>Pentapetalae</taxon>
        <taxon>rosids</taxon>
        <taxon>fabids</taxon>
        <taxon>Fabales</taxon>
        <taxon>Fabaceae</taxon>
        <taxon>Papilionoideae</taxon>
        <taxon>50 kb inversion clade</taxon>
        <taxon>dalbergioids sensu lato</taxon>
        <taxon>Dalbergieae</taxon>
        <taxon>Pterocarpus clade</taxon>
        <taxon>Stylosanthes</taxon>
    </lineage>
</organism>
<proteinExistence type="predicted"/>
<keyword evidence="5" id="KW-0175">Coiled coil</keyword>
<evidence type="ECO:0000256" key="4">
    <source>
        <dbReference type="PROSITE-ProRule" id="PRU01343"/>
    </source>
</evidence>
<evidence type="ECO:0000256" key="3">
    <source>
        <dbReference type="ARBA" id="ARBA00022833"/>
    </source>
</evidence>
<evidence type="ECO:0000256" key="1">
    <source>
        <dbReference type="ARBA" id="ARBA00022723"/>
    </source>
</evidence>
<name>A0ABU6UW65_9FABA</name>
<sequence length="153" mass="17159">MEENESASFGHHSGSASRSSQRTSGGGESSQRRTRFEAPRCRCGAYAILSLSSTSDNPNRLFFGCQYYKTSTPHCRFFAWLDECVPSFALNRAANREEVLEGLLNLEQKIVELERVVAESNSRRVGFLKICGGFFFFLLGIVTTLCFMALLMF</sequence>
<protein>
    <recommendedName>
        <fullName evidence="8">GRF-type domain-containing protein</fullName>
    </recommendedName>
</protein>
<keyword evidence="7" id="KW-1133">Transmembrane helix</keyword>